<dbReference type="GO" id="GO:0046084">
    <property type="term" value="P:adenine biosynthetic process"/>
    <property type="evidence" value="ECO:0007669"/>
    <property type="project" value="TreeGrafter"/>
</dbReference>
<comment type="subcellular location">
    <subcellularLocation>
        <location evidence="1 15">Cytoplasm</location>
    </subcellularLocation>
</comment>
<dbReference type="FunFam" id="3.30.1330.10:FF:000001">
    <property type="entry name" value="Phosphoribosylformylglycinamidine cyclo-ligase"/>
    <property type="match status" value="1"/>
</dbReference>
<evidence type="ECO:0000256" key="11">
    <source>
        <dbReference type="ARBA" id="ARBA00031908"/>
    </source>
</evidence>
<protein>
    <recommendedName>
        <fullName evidence="5 15">Phosphoribosylformylglycinamidine cyclo-ligase</fullName>
        <ecNumber evidence="4 15">6.3.3.1</ecNumber>
    </recommendedName>
    <alternativeName>
        <fullName evidence="12 15">AIR synthase</fullName>
    </alternativeName>
    <alternativeName>
        <fullName evidence="13 15">AIRS</fullName>
    </alternativeName>
    <alternativeName>
        <fullName evidence="11 15">Phosphoribosyl-aminoimidazole synthetase</fullName>
    </alternativeName>
</protein>
<evidence type="ECO:0000256" key="5">
    <source>
        <dbReference type="ARBA" id="ARBA00020367"/>
    </source>
</evidence>
<evidence type="ECO:0000313" key="19">
    <source>
        <dbReference type="Proteomes" id="UP000648239"/>
    </source>
</evidence>
<gene>
    <name evidence="15" type="primary">purM</name>
    <name evidence="18" type="ORF">IFK94_00660</name>
</gene>
<evidence type="ECO:0000256" key="3">
    <source>
        <dbReference type="ARBA" id="ARBA00010280"/>
    </source>
</evidence>
<keyword evidence="6 15" id="KW-0963">Cytoplasm</keyword>
<evidence type="ECO:0000259" key="17">
    <source>
        <dbReference type="Pfam" id="PF02769"/>
    </source>
</evidence>
<dbReference type="Gene3D" id="3.90.650.10">
    <property type="entry name" value="PurM-like C-terminal domain"/>
    <property type="match status" value="1"/>
</dbReference>
<feature type="domain" description="PurM-like C-terminal" evidence="17">
    <location>
        <begin position="186"/>
        <end position="351"/>
    </location>
</feature>
<evidence type="ECO:0000256" key="12">
    <source>
        <dbReference type="ARBA" id="ARBA00032931"/>
    </source>
</evidence>
<comment type="catalytic activity">
    <reaction evidence="14 15">
        <text>2-formamido-N(1)-(5-O-phospho-beta-D-ribosyl)acetamidine + ATP = 5-amino-1-(5-phospho-beta-D-ribosyl)imidazole + ADP + phosphate + H(+)</text>
        <dbReference type="Rhea" id="RHEA:23032"/>
        <dbReference type="ChEBI" id="CHEBI:15378"/>
        <dbReference type="ChEBI" id="CHEBI:30616"/>
        <dbReference type="ChEBI" id="CHEBI:43474"/>
        <dbReference type="ChEBI" id="CHEBI:137981"/>
        <dbReference type="ChEBI" id="CHEBI:147287"/>
        <dbReference type="ChEBI" id="CHEBI:456216"/>
        <dbReference type="EC" id="6.3.3.1"/>
    </reaction>
</comment>
<dbReference type="Gene3D" id="3.30.1330.10">
    <property type="entry name" value="PurM-like, N-terminal domain"/>
    <property type="match status" value="1"/>
</dbReference>
<dbReference type="GO" id="GO:0004641">
    <property type="term" value="F:phosphoribosylformylglycinamidine cyclo-ligase activity"/>
    <property type="evidence" value="ECO:0007669"/>
    <property type="project" value="UniProtKB-UniRule"/>
</dbReference>
<dbReference type="GO" id="GO:0005829">
    <property type="term" value="C:cytosol"/>
    <property type="evidence" value="ECO:0007669"/>
    <property type="project" value="TreeGrafter"/>
</dbReference>
<evidence type="ECO:0000256" key="6">
    <source>
        <dbReference type="ARBA" id="ARBA00022490"/>
    </source>
</evidence>
<evidence type="ECO:0000256" key="10">
    <source>
        <dbReference type="ARBA" id="ARBA00022840"/>
    </source>
</evidence>
<dbReference type="HAMAP" id="MF_00741">
    <property type="entry name" value="AIRS"/>
    <property type="match status" value="1"/>
</dbReference>
<dbReference type="EMBL" id="JACXWD010000001">
    <property type="protein sequence ID" value="MBD3866612.1"/>
    <property type="molecule type" value="Genomic_DNA"/>
</dbReference>
<dbReference type="Pfam" id="PF02769">
    <property type="entry name" value="AIRS_C"/>
    <property type="match status" value="1"/>
</dbReference>
<evidence type="ECO:0000256" key="2">
    <source>
        <dbReference type="ARBA" id="ARBA00004686"/>
    </source>
</evidence>
<proteinExistence type="inferred from homology"/>
<dbReference type="CDD" id="cd02196">
    <property type="entry name" value="PurM"/>
    <property type="match status" value="1"/>
</dbReference>
<dbReference type="GO" id="GO:0006189">
    <property type="term" value="P:'de novo' IMP biosynthetic process"/>
    <property type="evidence" value="ECO:0007669"/>
    <property type="project" value="UniProtKB-UniRule"/>
</dbReference>
<dbReference type="Pfam" id="PF00586">
    <property type="entry name" value="AIRS"/>
    <property type="match status" value="1"/>
</dbReference>
<dbReference type="InterPro" id="IPR036676">
    <property type="entry name" value="PurM-like_C_sf"/>
</dbReference>
<name>A0A8J7CBS3_9BACT</name>
<reference evidence="18 19" key="1">
    <citation type="submission" date="2020-08" db="EMBL/GenBank/DDBJ databases">
        <title>Acidobacteriota in marine sediments use diverse sulfur dissimilation pathways.</title>
        <authorList>
            <person name="Wasmund K."/>
        </authorList>
    </citation>
    <scope>NUCLEOTIDE SEQUENCE [LARGE SCALE GENOMIC DNA]</scope>
    <source>
        <strain evidence="18">MAG AM4</strain>
    </source>
</reference>
<dbReference type="PANTHER" id="PTHR10520">
    <property type="entry name" value="TRIFUNCTIONAL PURINE BIOSYNTHETIC PROTEIN ADENOSINE-3-RELATED"/>
    <property type="match status" value="1"/>
</dbReference>
<evidence type="ECO:0000256" key="4">
    <source>
        <dbReference type="ARBA" id="ARBA00013047"/>
    </source>
</evidence>
<dbReference type="UniPathway" id="UPA00074">
    <property type="reaction ID" value="UER00129"/>
</dbReference>
<dbReference type="InterPro" id="IPR036921">
    <property type="entry name" value="PurM-like_N_sf"/>
</dbReference>
<dbReference type="Proteomes" id="UP000648239">
    <property type="component" value="Unassembled WGS sequence"/>
</dbReference>
<feature type="domain" description="PurM-like N-terminal" evidence="16">
    <location>
        <begin position="67"/>
        <end position="172"/>
    </location>
</feature>
<dbReference type="FunFam" id="3.90.650.10:FF:000011">
    <property type="entry name" value="Phosphoribosylformylglycinamidine cyclo-ligase"/>
    <property type="match status" value="1"/>
</dbReference>
<evidence type="ECO:0000313" key="18">
    <source>
        <dbReference type="EMBL" id="MBD3866612.1"/>
    </source>
</evidence>
<organism evidence="18 19">
    <name type="scientific">Candidatus Polarisedimenticola svalbardensis</name>
    <dbReference type="NCBI Taxonomy" id="2886004"/>
    <lineage>
        <taxon>Bacteria</taxon>
        <taxon>Pseudomonadati</taxon>
        <taxon>Acidobacteriota</taxon>
        <taxon>Candidatus Polarisedimenticolia</taxon>
        <taxon>Candidatus Polarisedimenticolales</taxon>
        <taxon>Candidatus Polarisedimenticolaceae</taxon>
        <taxon>Candidatus Polarisedimenticola</taxon>
    </lineage>
</organism>
<dbReference type="SUPFAM" id="SSF56042">
    <property type="entry name" value="PurM C-terminal domain-like"/>
    <property type="match status" value="1"/>
</dbReference>
<dbReference type="NCBIfam" id="TIGR00878">
    <property type="entry name" value="purM"/>
    <property type="match status" value="1"/>
</dbReference>
<dbReference type="InterPro" id="IPR004733">
    <property type="entry name" value="PurM_cligase"/>
</dbReference>
<evidence type="ECO:0000256" key="7">
    <source>
        <dbReference type="ARBA" id="ARBA00022598"/>
    </source>
</evidence>
<dbReference type="GO" id="GO:0005524">
    <property type="term" value="F:ATP binding"/>
    <property type="evidence" value="ECO:0007669"/>
    <property type="project" value="UniProtKB-KW"/>
</dbReference>
<evidence type="ECO:0000259" key="16">
    <source>
        <dbReference type="Pfam" id="PF00586"/>
    </source>
</evidence>
<evidence type="ECO:0000256" key="8">
    <source>
        <dbReference type="ARBA" id="ARBA00022741"/>
    </source>
</evidence>
<evidence type="ECO:0000256" key="15">
    <source>
        <dbReference type="HAMAP-Rule" id="MF_00741"/>
    </source>
</evidence>
<evidence type="ECO:0000256" key="1">
    <source>
        <dbReference type="ARBA" id="ARBA00004496"/>
    </source>
</evidence>
<keyword evidence="8 15" id="KW-0547">Nucleotide-binding</keyword>
<dbReference type="PANTHER" id="PTHR10520:SF12">
    <property type="entry name" value="TRIFUNCTIONAL PURINE BIOSYNTHETIC PROTEIN ADENOSINE-3"/>
    <property type="match status" value="1"/>
</dbReference>
<dbReference type="SUPFAM" id="SSF55326">
    <property type="entry name" value="PurM N-terminal domain-like"/>
    <property type="match status" value="1"/>
</dbReference>
<evidence type="ECO:0000256" key="9">
    <source>
        <dbReference type="ARBA" id="ARBA00022755"/>
    </source>
</evidence>
<dbReference type="GO" id="GO:0004637">
    <property type="term" value="F:phosphoribosylamine-glycine ligase activity"/>
    <property type="evidence" value="ECO:0007669"/>
    <property type="project" value="TreeGrafter"/>
</dbReference>
<dbReference type="AlphaFoldDB" id="A0A8J7CBS3"/>
<keyword evidence="10 15" id="KW-0067">ATP-binding</keyword>
<accession>A0A8J7CBS3</accession>
<dbReference type="InterPro" id="IPR010918">
    <property type="entry name" value="PurM-like_C_dom"/>
</dbReference>
<dbReference type="InterPro" id="IPR016188">
    <property type="entry name" value="PurM-like_N"/>
</dbReference>
<comment type="similarity">
    <text evidence="3 15">Belongs to the AIR synthase family.</text>
</comment>
<keyword evidence="7 15" id="KW-0436">Ligase</keyword>
<evidence type="ECO:0000256" key="13">
    <source>
        <dbReference type="ARBA" id="ARBA00033093"/>
    </source>
</evidence>
<evidence type="ECO:0000256" key="14">
    <source>
        <dbReference type="ARBA" id="ARBA00049057"/>
    </source>
</evidence>
<comment type="caution">
    <text evidence="18">The sequence shown here is derived from an EMBL/GenBank/DDBJ whole genome shotgun (WGS) entry which is preliminary data.</text>
</comment>
<comment type="pathway">
    <text evidence="2 15">Purine metabolism; IMP biosynthesis via de novo pathway; 5-amino-1-(5-phospho-D-ribosyl)imidazole from N(2)-formyl-N(1)-(5-phospho-D-ribosyl)glycinamide: step 2/2.</text>
</comment>
<sequence>MSSDGTNTGAKPGLTYRDAGVDIDAQDEALDRIKGFLKSTRTPGVLADLGSFGGLFRPDLTGLKEPVLVSSSDGIGTKLKVAFDSGIHNTVGRDLVNHCVDDILVQGATPLFFMDYVATGVLTPGVLAAVVEGVAAGCREAGCALLGGETAEMPGFYGPGEYDVAGFIVGIVDRERIIDGSGIGHGDVILALPSAGLHTNGYSLARKIFFEVAGLKVDEQVPGLGGTAGEVLLAEHRCYLGALRRPIDEGLVSGLAHITGGGLTDNIPRILPEGTAAEIQTGSWEVPALFRFLQETGNVERSEMFRTFNMGAGMVVISPSAKIARIESLLKEAGEPCWRIGSIVEGDREVRYV</sequence>
<dbReference type="EC" id="6.3.3.1" evidence="4 15"/>
<keyword evidence="9 15" id="KW-0658">Purine biosynthesis</keyword>